<dbReference type="EMBL" id="OV651824">
    <property type="protein sequence ID" value="CAH1101876.1"/>
    <property type="molecule type" value="Genomic_DNA"/>
</dbReference>
<organism evidence="2 3">
    <name type="scientific">Psylliodes chrysocephalus</name>
    <dbReference type="NCBI Taxonomy" id="3402493"/>
    <lineage>
        <taxon>Eukaryota</taxon>
        <taxon>Metazoa</taxon>
        <taxon>Ecdysozoa</taxon>
        <taxon>Arthropoda</taxon>
        <taxon>Hexapoda</taxon>
        <taxon>Insecta</taxon>
        <taxon>Pterygota</taxon>
        <taxon>Neoptera</taxon>
        <taxon>Endopterygota</taxon>
        <taxon>Coleoptera</taxon>
        <taxon>Polyphaga</taxon>
        <taxon>Cucujiformia</taxon>
        <taxon>Chrysomeloidea</taxon>
        <taxon>Chrysomelidae</taxon>
        <taxon>Galerucinae</taxon>
        <taxon>Alticini</taxon>
        <taxon>Psylliodes</taxon>
    </lineage>
</organism>
<evidence type="ECO:0000313" key="2">
    <source>
        <dbReference type="EMBL" id="CAH1101876.1"/>
    </source>
</evidence>
<dbReference type="Proteomes" id="UP001153636">
    <property type="component" value="Chromosome 12"/>
</dbReference>
<accession>A0A9P0CPL6</accession>
<dbReference type="AlphaFoldDB" id="A0A9P0CPL6"/>
<proteinExistence type="predicted"/>
<name>A0A9P0CPL6_9CUCU</name>
<dbReference type="OrthoDB" id="6728082at2759"/>
<protein>
    <submittedName>
        <fullName evidence="2">Uncharacterized protein</fullName>
    </submittedName>
</protein>
<evidence type="ECO:0000313" key="3">
    <source>
        <dbReference type="Proteomes" id="UP001153636"/>
    </source>
</evidence>
<evidence type="ECO:0000256" key="1">
    <source>
        <dbReference type="SAM" id="MobiDB-lite"/>
    </source>
</evidence>
<reference evidence="2" key="1">
    <citation type="submission" date="2022-01" db="EMBL/GenBank/DDBJ databases">
        <authorList>
            <person name="King R."/>
        </authorList>
    </citation>
    <scope>NUCLEOTIDE SEQUENCE</scope>
</reference>
<feature type="region of interest" description="Disordered" evidence="1">
    <location>
        <begin position="193"/>
        <end position="218"/>
    </location>
</feature>
<keyword evidence="3" id="KW-1185">Reference proteome</keyword>
<sequence>MISNIDKKFCFNNEKLKYEEQKSSQTNISWSSSDSDDEPNTFFQLKKLKTKYNNSSLNWIKPAVTETFLENKQRSPDESPVISSCAVQEMSPVLSESTSSEVANESSPVIGKRRLLKRMRSKFKKSSKLKFESSPDIFESQSSLIIENDSPEFLVSNGDISPIKSLDIHDISSQKSTQTDLQRSLESIYPFPSQHSSQITRYDSTESNNSNNSLYYQPGSKRKRYKKDGLAFQLQNVLHLKKSKISIWKHELYMKRVSNVEGMIQFLVLKVKKEYGKVVLNCSEIVKKTERVVFSDSLLSAEHENFMLVLISGTENINFMERNTYKLYPPYEAKMVLYNNSKEVICYYNVSKIIS</sequence>
<gene>
    <name evidence="2" type="ORF">PSYICH_LOCUS3092</name>
</gene>
<feature type="compositionally biased region" description="Polar residues" evidence="1">
    <location>
        <begin position="193"/>
        <end position="215"/>
    </location>
</feature>